<sequence>MNRLRFTSLRPKFLLICSILLLIPSLVIGIVAYQISKHQLDQAGREQMKTSVRLAIGMISLLDREVKAGHMTLEEAQETFREEIFGPKDADNKRPINPKYVVGETGYLYAVNKDGVSVMNPKNEGKLLHGIVTPDGVEMGQTIVGLGTSGGGYYTYIWNNPVSGRDETKVSYVEMDENWGWIIGSGAYLDEFNQGSGLVLRTLLVTLVLSLMVGAVVVWLFINSIVKPIAAIAKQAERVSHGDLTIEALPEKNSDEIGLLTRDFNIMTGNLRELIGHVSASSEHVASMSEQLSAGAQQTSKAIEQIAAASQEVAIGAENQARTTGKTTEVVDDISKGMDHVAVSIQAVADAALDANLEAARGNDVVQQTVEQMNAAIEAARAGEHGKGFAVVADEVRKLAAQSGQATEKIRSIIQDIQKDTQHAVLAIQEGTSAVDTGRQQVHQTGESFRSIAKMIEGVSSQSQEVSAIVEEVGSTTQSMVGMIASISQVSEQAAENSQNMAAASEEQLASMEEIATSAATLAKMAEELQNLIGTFKIEESGFVKQ</sequence>
<keyword evidence="2" id="KW-1003">Cell membrane</keyword>
<dbReference type="Pfam" id="PF17200">
    <property type="entry name" value="sCache_2"/>
    <property type="match status" value="1"/>
</dbReference>
<dbReference type="InterPro" id="IPR004090">
    <property type="entry name" value="Chemotax_Me-accpt_rcpt"/>
</dbReference>
<dbReference type="GO" id="GO:0007165">
    <property type="term" value="P:signal transduction"/>
    <property type="evidence" value="ECO:0007669"/>
    <property type="project" value="UniProtKB-KW"/>
</dbReference>
<dbReference type="PROSITE" id="PS50885">
    <property type="entry name" value="HAMP"/>
    <property type="match status" value="1"/>
</dbReference>
<dbReference type="Proteomes" id="UP000677234">
    <property type="component" value="Chromosome"/>
</dbReference>
<dbReference type="SMART" id="SM01049">
    <property type="entry name" value="Cache_2"/>
    <property type="match status" value="1"/>
</dbReference>
<feature type="transmembrane region" description="Helical" evidence="10">
    <location>
        <begin position="198"/>
        <end position="222"/>
    </location>
</feature>
<protein>
    <submittedName>
        <fullName evidence="13">Cache domain-containing protein</fullName>
    </submittedName>
</protein>
<reference evidence="13 15" key="1">
    <citation type="submission" date="2020-12" db="EMBL/GenBank/DDBJ databases">
        <title>strain FJAT-54423T represents a novel species of the genus Brevibacillus.</title>
        <authorList>
            <person name="Tang R."/>
        </authorList>
    </citation>
    <scope>NUCLEOTIDE SEQUENCE [LARGE SCALE GENOMIC DNA]</scope>
    <source>
        <strain evidence="13 15">FJAT-54423</strain>
    </source>
</reference>
<evidence type="ECO:0000256" key="10">
    <source>
        <dbReference type="SAM" id="Phobius"/>
    </source>
</evidence>
<evidence type="ECO:0000259" key="11">
    <source>
        <dbReference type="PROSITE" id="PS50111"/>
    </source>
</evidence>
<dbReference type="CDD" id="cd06225">
    <property type="entry name" value="HAMP"/>
    <property type="match status" value="1"/>
</dbReference>
<comment type="similarity">
    <text evidence="7">Belongs to the methyl-accepting chemotaxis (MCP) protein family.</text>
</comment>
<dbReference type="InterPro" id="IPR004089">
    <property type="entry name" value="MCPsignal_dom"/>
</dbReference>
<dbReference type="SMART" id="SM00283">
    <property type="entry name" value="MA"/>
    <property type="match status" value="1"/>
</dbReference>
<evidence type="ECO:0000313" key="13">
    <source>
        <dbReference type="EMBL" id="QQE74397.1"/>
    </source>
</evidence>
<feature type="coiled-coil region" evidence="9">
    <location>
        <begin position="487"/>
        <end position="515"/>
    </location>
</feature>
<accession>A0A7T5EKU9</accession>
<dbReference type="Gene3D" id="6.10.340.10">
    <property type="match status" value="1"/>
</dbReference>
<gene>
    <name evidence="13" type="ORF">JD108_21730</name>
    <name evidence="14" type="ORF">KDJ56_21665</name>
</gene>
<dbReference type="InterPro" id="IPR033480">
    <property type="entry name" value="sCache_2"/>
</dbReference>
<dbReference type="Gene3D" id="1.10.287.950">
    <property type="entry name" value="Methyl-accepting chemotaxis protein"/>
    <property type="match status" value="1"/>
</dbReference>
<evidence type="ECO:0000256" key="8">
    <source>
        <dbReference type="PROSITE-ProRule" id="PRU00284"/>
    </source>
</evidence>
<evidence type="ECO:0000256" key="1">
    <source>
        <dbReference type="ARBA" id="ARBA00004651"/>
    </source>
</evidence>
<name>A0A7T5EKU9_9BACL</name>
<dbReference type="Proteomes" id="UP000595847">
    <property type="component" value="Chromosome"/>
</dbReference>
<dbReference type="PROSITE" id="PS50111">
    <property type="entry name" value="CHEMOTAXIS_TRANSDUC_2"/>
    <property type="match status" value="1"/>
</dbReference>
<keyword evidence="16" id="KW-1185">Reference proteome</keyword>
<dbReference type="PRINTS" id="PR00260">
    <property type="entry name" value="CHEMTRNSDUCR"/>
</dbReference>
<keyword evidence="3 10" id="KW-0812">Transmembrane</keyword>
<dbReference type="AlphaFoldDB" id="A0A7T5EKU9"/>
<dbReference type="PANTHER" id="PTHR32089:SF112">
    <property type="entry name" value="LYSOZYME-LIKE PROTEIN-RELATED"/>
    <property type="match status" value="1"/>
</dbReference>
<keyword evidence="9" id="KW-0175">Coiled coil</keyword>
<evidence type="ECO:0000313" key="16">
    <source>
        <dbReference type="Proteomes" id="UP000677234"/>
    </source>
</evidence>
<evidence type="ECO:0000256" key="9">
    <source>
        <dbReference type="SAM" id="Coils"/>
    </source>
</evidence>
<dbReference type="Pfam" id="PF00672">
    <property type="entry name" value="HAMP"/>
    <property type="match status" value="1"/>
</dbReference>
<dbReference type="GO" id="GO:0005886">
    <property type="term" value="C:plasma membrane"/>
    <property type="evidence" value="ECO:0007669"/>
    <property type="project" value="UniProtKB-SubCell"/>
</dbReference>
<dbReference type="Gene3D" id="3.30.450.20">
    <property type="entry name" value="PAS domain"/>
    <property type="match status" value="1"/>
</dbReference>
<evidence type="ECO:0000313" key="14">
    <source>
        <dbReference type="EMBL" id="QUO41479.1"/>
    </source>
</evidence>
<evidence type="ECO:0000313" key="15">
    <source>
        <dbReference type="Proteomes" id="UP000595847"/>
    </source>
</evidence>
<dbReference type="GO" id="GO:0006935">
    <property type="term" value="P:chemotaxis"/>
    <property type="evidence" value="ECO:0007669"/>
    <property type="project" value="InterPro"/>
</dbReference>
<organism evidence="13 15">
    <name type="scientific">Brevibacillus composti</name>
    <dbReference type="NCBI Taxonomy" id="2796470"/>
    <lineage>
        <taxon>Bacteria</taxon>
        <taxon>Bacillati</taxon>
        <taxon>Bacillota</taxon>
        <taxon>Bacilli</taxon>
        <taxon>Bacillales</taxon>
        <taxon>Paenibacillaceae</taxon>
        <taxon>Brevibacillus</taxon>
    </lineage>
</organism>
<evidence type="ECO:0000256" key="7">
    <source>
        <dbReference type="ARBA" id="ARBA00029447"/>
    </source>
</evidence>
<evidence type="ECO:0000256" key="6">
    <source>
        <dbReference type="ARBA" id="ARBA00023224"/>
    </source>
</evidence>
<dbReference type="InterPro" id="IPR003660">
    <property type="entry name" value="HAMP_dom"/>
</dbReference>
<feature type="domain" description="HAMP" evidence="12">
    <location>
        <begin position="223"/>
        <end position="276"/>
    </location>
</feature>
<dbReference type="EMBL" id="CP073708">
    <property type="protein sequence ID" value="QUO41479.1"/>
    <property type="molecule type" value="Genomic_DNA"/>
</dbReference>
<evidence type="ECO:0000256" key="4">
    <source>
        <dbReference type="ARBA" id="ARBA00022989"/>
    </source>
</evidence>
<dbReference type="EMBL" id="CP066308">
    <property type="protein sequence ID" value="QQE74397.1"/>
    <property type="molecule type" value="Genomic_DNA"/>
</dbReference>
<proteinExistence type="inferred from homology"/>
<evidence type="ECO:0000256" key="3">
    <source>
        <dbReference type="ARBA" id="ARBA00022692"/>
    </source>
</evidence>
<feature type="domain" description="Methyl-accepting transducer" evidence="11">
    <location>
        <begin position="253"/>
        <end position="488"/>
    </location>
</feature>
<dbReference type="SUPFAM" id="SSF58104">
    <property type="entry name" value="Methyl-accepting chemotaxis protein (MCP) signaling domain"/>
    <property type="match status" value="1"/>
</dbReference>
<dbReference type="KEGG" id="bcop:JD108_21730"/>
<dbReference type="Pfam" id="PF00015">
    <property type="entry name" value="MCPsignal"/>
    <property type="match status" value="1"/>
</dbReference>
<dbReference type="GO" id="GO:0004888">
    <property type="term" value="F:transmembrane signaling receptor activity"/>
    <property type="evidence" value="ECO:0007669"/>
    <property type="project" value="InterPro"/>
</dbReference>
<dbReference type="SMART" id="SM00304">
    <property type="entry name" value="HAMP"/>
    <property type="match status" value="2"/>
</dbReference>
<keyword evidence="6 8" id="KW-0807">Transducer</keyword>
<keyword evidence="4 10" id="KW-1133">Transmembrane helix</keyword>
<dbReference type="PANTHER" id="PTHR32089">
    <property type="entry name" value="METHYL-ACCEPTING CHEMOTAXIS PROTEIN MCPB"/>
    <property type="match status" value="1"/>
</dbReference>
<evidence type="ECO:0000259" key="12">
    <source>
        <dbReference type="PROSITE" id="PS50885"/>
    </source>
</evidence>
<dbReference type="RefSeq" id="WP_198827978.1">
    <property type="nucleotide sequence ID" value="NZ_CP066308.1"/>
</dbReference>
<comment type="subcellular location">
    <subcellularLocation>
        <location evidence="1">Cell membrane</location>
        <topology evidence="1">Multi-pass membrane protein</topology>
    </subcellularLocation>
</comment>
<evidence type="ECO:0000256" key="2">
    <source>
        <dbReference type="ARBA" id="ARBA00022475"/>
    </source>
</evidence>
<keyword evidence="5 10" id="KW-0472">Membrane</keyword>
<evidence type="ECO:0000256" key="5">
    <source>
        <dbReference type="ARBA" id="ARBA00023136"/>
    </source>
</evidence>
<reference evidence="14" key="2">
    <citation type="submission" date="2021-04" db="EMBL/GenBank/DDBJ databases">
        <title>Brevibacillus composti FJAT-54423, complete genome.</title>
        <authorList>
            <person name="Tang R."/>
        </authorList>
    </citation>
    <scope>NUCLEOTIDE SEQUENCE</scope>
    <source>
        <strain evidence="14">FJAT-54424</strain>
    </source>
</reference>